<evidence type="ECO:0000256" key="1">
    <source>
        <dbReference type="ARBA" id="ARBA00022614"/>
    </source>
</evidence>
<dbReference type="Gene3D" id="3.80.10.10">
    <property type="entry name" value="Ribonuclease Inhibitor"/>
    <property type="match status" value="4"/>
</dbReference>
<evidence type="ECO:0000313" key="5">
    <source>
        <dbReference type="EMBL" id="RXI00723.1"/>
    </source>
</evidence>
<keyword evidence="6" id="KW-1185">Reference proteome</keyword>
<keyword evidence="2" id="KW-0677">Repeat</keyword>
<gene>
    <name evidence="5" type="ORF">DVH24_000957</name>
</gene>
<dbReference type="SUPFAM" id="SSF52058">
    <property type="entry name" value="L domain-like"/>
    <property type="match status" value="2"/>
</dbReference>
<keyword evidence="1" id="KW-0433">Leucine-rich repeat</keyword>
<feature type="domain" description="Disease resistance protein RPS4B/Roq1-like leucine-rich repeats" evidence="4">
    <location>
        <begin position="379"/>
        <end position="466"/>
    </location>
</feature>
<sequence length="569" mass="64896">MDNNSVNESKSPIEIALRLMTEADLIKNVVDHIWTNLICESSCDLKGLETPNVEAIFIEWHKSVERPLKRADFKLMPNLIMLSVDNPQMFDCKSTASLDFPDSLRYLYWWGYPLESLPSKFSPENLVELHMPDSKIKKLWKEDQRLVNLEVIDLHRSTNLTEVPNLSGSLKIVDINLDGCPNLVEIPRYFQDVDKLTHLCLEGCTSLKYLPEMPRNIKHLDLSKSGIKELPRSVWSHEKISYLNISRCDNLEKLPGNMCKLKVSGSFNLDGCSSLGEFSELPKDISKLSLVNCHRLVILPTNICKLKYLEELDLSNCVKLENFPEILEPMEHLKSLNLSGTSVQDLHSSIEFLPALERLELHDCKRLSSIPKSICKLKYLVVLNLSCCFKLENFPEISEPMENLIFLNLSETAIQELHSLIEFLPALQVLELHDCKRLSSIPKSICKLKNLLELDIDGCSELKHSPEIFKLMKHLEPTRHIFERLQAALIVQKAALQFIQSNKTTRKSPYCDSLQGITVEILPSSIENLMRLKTLNLCGCKQLKNVLTSIYSLTNLKSLNSQLLCLSET</sequence>
<organism evidence="5 6">
    <name type="scientific">Malus domestica</name>
    <name type="common">Apple</name>
    <name type="synonym">Pyrus malus</name>
    <dbReference type="NCBI Taxonomy" id="3750"/>
    <lineage>
        <taxon>Eukaryota</taxon>
        <taxon>Viridiplantae</taxon>
        <taxon>Streptophyta</taxon>
        <taxon>Embryophyta</taxon>
        <taxon>Tracheophyta</taxon>
        <taxon>Spermatophyta</taxon>
        <taxon>Magnoliopsida</taxon>
        <taxon>eudicotyledons</taxon>
        <taxon>Gunneridae</taxon>
        <taxon>Pentapetalae</taxon>
        <taxon>rosids</taxon>
        <taxon>fabids</taxon>
        <taxon>Rosales</taxon>
        <taxon>Rosaceae</taxon>
        <taxon>Amygdaloideae</taxon>
        <taxon>Maleae</taxon>
        <taxon>Malus</taxon>
    </lineage>
</organism>
<accession>A0A498K4Y7</accession>
<dbReference type="PANTHER" id="PTHR47186">
    <property type="entry name" value="LEUCINE-RICH REPEAT-CONTAINING PROTEIN 57"/>
    <property type="match status" value="1"/>
</dbReference>
<reference evidence="5 6" key="1">
    <citation type="submission" date="2018-10" db="EMBL/GenBank/DDBJ databases">
        <title>A high-quality apple genome assembly.</title>
        <authorList>
            <person name="Hu J."/>
        </authorList>
    </citation>
    <scope>NUCLEOTIDE SEQUENCE [LARGE SCALE GENOMIC DNA]</scope>
    <source>
        <strain evidence="6">cv. HFTH1</strain>
        <tissue evidence="5">Young leaf</tissue>
    </source>
</reference>
<dbReference type="AlphaFoldDB" id="A0A498K4Y7"/>
<name>A0A498K4Y7_MALDO</name>
<dbReference type="Pfam" id="PF23286">
    <property type="entry name" value="LRR_13"/>
    <property type="match status" value="1"/>
</dbReference>
<dbReference type="EMBL" id="RDQH01000330">
    <property type="protein sequence ID" value="RXI00723.1"/>
    <property type="molecule type" value="Genomic_DNA"/>
</dbReference>
<comment type="caution">
    <text evidence="5">The sequence shown here is derived from an EMBL/GenBank/DDBJ whole genome shotgun (WGS) entry which is preliminary data.</text>
</comment>
<evidence type="ECO:0000313" key="6">
    <source>
        <dbReference type="Proteomes" id="UP000290289"/>
    </source>
</evidence>
<dbReference type="STRING" id="3750.A0A498K4Y7"/>
<dbReference type="InterPro" id="IPR058546">
    <property type="entry name" value="RPS4B/Roq1-like_LRR"/>
</dbReference>
<protein>
    <recommendedName>
        <fullName evidence="4">Disease resistance protein RPS4B/Roq1-like leucine-rich repeats domain-containing protein</fullName>
    </recommendedName>
</protein>
<dbReference type="InterPro" id="IPR011713">
    <property type="entry name" value="Leu-rich_rpt_3"/>
</dbReference>
<dbReference type="Proteomes" id="UP000290289">
    <property type="component" value="Chromosome 4"/>
</dbReference>
<evidence type="ECO:0000256" key="2">
    <source>
        <dbReference type="ARBA" id="ARBA00022737"/>
    </source>
</evidence>
<proteinExistence type="predicted"/>
<dbReference type="InterPro" id="IPR032675">
    <property type="entry name" value="LRR_dom_sf"/>
</dbReference>
<dbReference type="PANTHER" id="PTHR47186:SF63">
    <property type="entry name" value="C-JID DOMAIN-CONTAINING PROTEIN"/>
    <property type="match status" value="1"/>
</dbReference>
<dbReference type="Pfam" id="PF07725">
    <property type="entry name" value="LRR_3"/>
    <property type="match status" value="1"/>
</dbReference>
<evidence type="ECO:0000259" key="4">
    <source>
        <dbReference type="Pfam" id="PF23286"/>
    </source>
</evidence>
<keyword evidence="3" id="KW-0611">Plant defense</keyword>
<evidence type="ECO:0000256" key="3">
    <source>
        <dbReference type="ARBA" id="ARBA00022821"/>
    </source>
</evidence>